<keyword evidence="1" id="KW-0175">Coiled coil</keyword>
<proteinExistence type="predicted"/>
<evidence type="ECO:0000259" key="2">
    <source>
        <dbReference type="Pfam" id="PF06605"/>
    </source>
</evidence>
<protein>
    <submittedName>
        <fullName evidence="4">Uncharacterized protein</fullName>
    </submittedName>
</protein>
<keyword evidence="5" id="KW-1185">Reference proteome</keyword>
<dbReference type="Pfam" id="PF06605">
    <property type="entry name" value="Prophage_tail"/>
    <property type="match status" value="1"/>
</dbReference>
<evidence type="ECO:0000313" key="5">
    <source>
        <dbReference type="Proteomes" id="UP000198972"/>
    </source>
</evidence>
<accession>A0A1G7G324</accession>
<dbReference type="Pfam" id="PF24049">
    <property type="entry name" value="YOMG_N"/>
    <property type="match status" value="1"/>
</dbReference>
<feature type="domain" description="Tail spike" evidence="2">
    <location>
        <begin position="118"/>
        <end position="505"/>
    </location>
</feature>
<feature type="coiled-coil region" evidence="1">
    <location>
        <begin position="352"/>
        <end position="386"/>
    </location>
</feature>
<evidence type="ECO:0000313" key="4">
    <source>
        <dbReference type="EMBL" id="SDE82534.1"/>
    </source>
</evidence>
<reference evidence="4 5" key="1">
    <citation type="submission" date="2016-10" db="EMBL/GenBank/DDBJ databases">
        <authorList>
            <person name="de Groot N.N."/>
        </authorList>
    </citation>
    <scope>NUCLEOTIDE SEQUENCE [LARGE SCALE GENOMIC DNA]</scope>
    <source>
        <strain evidence="4 5">DSM 28129</strain>
    </source>
</reference>
<evidence type="ECO:0000256" key="1">
    <source>
        <dbReference type="SAM" id="Coils"/>
    </source>
</evidence>
<dbReference type="AlphaFoldDB" id="A0A1G7G324"/>
<dbReference type="Proteomes" id="UP000198972">
    <property type="component" value="Unassembled WGS sequence"/>
</dbReference>
<dbReference type="InterPro" id="IPR057796">
    <property type="entry name" value="YOMG-like_N"/>
</dbReference>
<organism evidence="4 5">
    <name type="scientific">Fontibacillus panacisegetis</name>
    <dbReference type="NCBI Taxonomy" id="670482"/>
    <lineage>
        <taxon>Bacteria</taxon>
        <taxon>Bacillati</taxon>
        <taxon>Bacillota</taxon>
        <taxon>Bacilli</taxon>
        <taxon>Bacillales</taxon>
        <taxon>Paenibacillaceae</taxon>
        <taxon>Fontibacillus</taxon>
    </lineage>
</organism>
<dbReference type="OrthoDB" id="5090100at2"/>
<evidence type="ECO:0000259" key="3">
    <source>
        <dbReference type="Pfam" id="PF24049"/>
    </source>
</evidence>
<dbReference type="InterPro" id="IPR010572">
    <property type="entry name" value="Tail_dom"/>
</dbReference>
<dbReference type="RefSeq" id="WP_091226848.1">
    <property type="nucleotide sequence ID" value="NZ_FNBG01000002.1"/>
</dbReference>
<feature type="domain" description="YOMG-like N-terminal" evidence="3">
    <location>
        <begin position="22"/>
        <end position="113"/>
    </location>
</feature>
<name>A0A1G7G324_9BACL</name>
<sequence length="917" mass="102589">MIDLMNTELIMDTELIKPKLFLCKPDLRRSTYHKLAEAFHIKQTVSLGNINELSFELPLYITGLGGILKKNTHLDSVRPRFLLRFEKGSYKEYYIIDKIEKSSNDRDSVFVQCFSLGYELNSKLIKDYSVESYNITAILRDLLKQSIWNIGYIDVQFDLKYRSFEHSGSVLEGVQKLATTFHSLIVWDTNNRQISFYDPEHFGQNKGFRTSFGRLMEDVTQEANFDEFCTRLKLFGKDGLSIQSVNPLGTNFIQDFSYFMYPFQQDSQGHIISHSDYLSDNLCIKLIQYETLVNSKSSSFQALLTQKSNMEADLSVKENEYAVLYTQLLVIEDNLDTANGTGQSTSDLIQQKKNKSSELTQKQAQIDSLSQEISVTEQSIKALKDQLNMENNFTADELKELNAFIIEKEFSSDIYDDPMDLLEDGKREFEKLREPKLVAKVSLINFFEILTEQHQWNKLVVGDMITVEHEKLGISMRANVTEIEFDYEESSIDVTVSNAKELLTDEDRFLQNLYKSVHSSNVVDMSRTKWDDATTTANEVASVIDNTWNAVERDIVAGVNESVEISRKGILIKDPNDPDKYIVMQHGQIALTQDGGNSWKTAILPDRIVAERVMGKLLAGVNLQIDATDAAGNKTFSVNQTGVKIMGLALTIEGGLPANQLDPQFKDGLVQMGRAYNGVVIDTANGLVITTNNNLVRTKLNATEGFSFEKYTSGQWVKELFYDVSKGNLVIRGEIDAQGLKVKGKDVLTTDDKIKVSAIEDLVVGGNVRMGPNATISWGQVSNQPYIPVLPSYIQHTKIGSTYIESPTISAGTMNATKINGAEIRGGSITSNTTIDVTTDLKIGNNIIFMDGQSTIPQTIVFPGRGSITFNTNGMVISGFQELKLVAGSVVIDSGEGSQKVATQPWVLANVEYAKFK</sequence>
<gene>
    <name evidence="4" type="ORF">SAMN04488542_102274</name>
</gene>
<dbReference type="EMBL" id="FNBG01000002">
    <property type="protein sequence ID" value="SDE82534.1"/>
    <property type="molecule type" value="Genomic_DNA"/>
</dbReference>
<dbReference type="STRING" id="670482.SAMN04488542_102274"/>